<evidence type="ECO:0000256" key="1">
    <source>
        <dbReference type="ARBA" id="ARBA00022536"/>
    </source>
</evidence>
<feature type="domain" description="Fibrinogen C-terminal" evidence="3">
    <location>
        <begin position="143"/>
        <end position="388"/>
    </location>
</feature>
<dbReference type="CDD" id="cd00087">
    <property type="entry name" value="FReD"/>
    <property type="match status" value="1"/>
</dbReference>
<dbReference type="STRING" id="307972.A0A2G8LHD1"/>
<dbReference type="OrthoDB" id="10045365at2759"/>
<dbReference type="InterPro" id="IPR002181">
    <property type="entry name" value="Fibrinogen_a/b/g_C_dom"/>
</dbReference>
<dbReference type="InterPro" id="IPR024731">
    <property type="entry name" value="NELL2-like_EGF"/>
</dbReference>
<protein>
    <submittedName>
        <fullName evidence="4">Putative ficolin-2</fullName>
    </submittedName>
</protein>
<dbReference type="EMBL" id="MRZV01000077">
    <property type="protein sequence ID" value="PIK59645.1"/>
    <property type="molecule type" value="Genomic_DNA"/>
</dbReference>
<dbReference type="InterPro" id="IPR014716">
    <property type="entry name" value="Fibrinogen_a/b/g_C_1"/>
</dbReference>
<organism evidence="4 5">
    <name type="scientific">Stichopus japonicus</name>
    <name type="common">Sea cucumber</name>
    <dbReference type="NCBI Taxonomy" id="307972"/>
    <lineage>
        <taxon>Eukaryota</taxon>
        <taxon>Metazoa</taxon>
        <taxon>Echinodermata</taxon>
        <taxon>Eleutherozoa</taxon>
        <taxon>Echinozoa</taxon>
        <taxon>Holothuroidea</taxon>
        <taxon>Aspidochirotacea</taxon>
        <taxon>Aspidochirotida</taxon>
        <taxon>Stichopodidae</taxon>
        <taxon>Apostichopus</taxon>
    </lineage>
</organism>
<dbReference type="InterPro" id="IPR050373">
    <property type="entry name" value="Fibrinogen_C-term_domain"/>
</dbReference>
<dbReference type="Proteomes" id="UP000230750">
    <property type="component" value="Unassembled WGS sequence"/>
</dbReference>
<dbReference type="SUPFAM" id="SSF56496">
    <property type="entry name" value="Fibrinogen C-terminal domain-like"/>
    <property type="match status" value="2"/>
</dbReference>
<dbReference type="SMART" id="SM00186">
    <property type="entry name" value="FBG"/>
    <property type="match status" value="1"/>
</dbReference>
<proteinExistence type="predicted"/>
<dbReference type="Gene3D" id="2.10.25.10">
    <property type="entry name" value="Laminin"/>
    <property type="match status" value="1"/>
</dbReference>
<dbReference type="PANTHER" id="PTHR19143:SF458">
    <property type="entry name" value="FIBRINOGEN C-TERMINAL DOMAIN-CONTAINING PROTEIN-RELATED"/>
    <property type="match status" value="1"/>
</dbReference>
<keyword evidence="1" id="KW-0245">EGF-like domain</keyword>
<dbReference type="Pfam" id="PF00147">
    <property type="entry name" value="Fibrinogen_C"/>
    <property type="match status" value="1"/>
</dbReference>
<sequence>MGAISTLKRRNLRRNSRISFGMVSNEKIFSNETCERRCDDPDTCISSTSRTGLEKCVCVGDYMIQGEDCIPQNQCSCFAADKGTVLMNGESYVNSGCTRRSVCSNNQLIEESYHCSDDATCDVRDGVRKCYCIDGYEGDGVTCTRKAVPKDCQELYVDGSSDGVYTIYPDGWPSGIQVYCEMESNGGGWTVIQRRSDASVDFYRTWAEYKNGFEHPSRDHWLGNDYIHAITNQKTYSLRIDLTDSNSSSYYALYSSFSISDDADKFRLSIGSYSGNSGNDAMSWHNNKPFSTRDEDNDGWGSYDCAEKHRGAWWFGTYYTYGASYSDYCRNSEYCCDLFPVGSGCAYCAYSHLNGDYDGSPRGTNIHWHYLSGYDCGLQYTEMKIRPV</sequence>
<keyword evidence="2" id="KW-1015">Disulfide bond</keyword>
<dbReference type="InterPro" id="IPR036056">
    <property type="entry name" value="Fibrinogen-like_C"/>
</dbReference>
<name>A0A2G8LHD1_STIJA</name>
<comment type="caution">
    <text evidence="4">The sequence shown here is derived from an EMBL/GenBank/DDBJ whole genome shotgun (WGS) entry which is preliminary data.</text>
</comment>
<keyword evidence="5" id="KW-1185">Reference proteome</keyword>
<evidence type="ECO:0000313" key="4">
    <source>
        <dbReference type="EMBL" id="PIK59645.1"/>
    </source>
</evidence>
<dbReference type="PANTHER" id="PTHR19143">
    <property type="entry name" value="FIBRINOGEN/TENASCIN/ANGIOPOEITIN"/>
    <property type="match status" value="1"/>
</dbReference>
<evidence type="ECO:0000313" key="5">
    <source>
        <dbReference type="Proteomes" id="UP000230750"/>
    </source>
</evidence>
<dbReference type="GO" id="GO:0005615">
    <property type="term" value="C:extracellular space"/>
    <property type="evidence" value="ECO:0007669"/>
    <property type="project" value="TreeGrafter"/>
</dbReference>
<dbReference type="Gene3D" id="3.90.215.10">
    <property type="entry name" value="Gamma Fibrinogen, chain A, domain 1"/>
    <property type="match status" value="1"/>
</dbReference>
<dbReference type="AlphaFoldDB" id="A0A2G8LHD1"/>
<dbReference type="NCBIfam" id="NF040941">
    <property type="entry name" value="GGGWT_bact"/>
    <property type="match status" value="1"/>
</dbReference>
<dbReference type="PROSITE" id="PS51406">
    <property type="entry name" value="FIBRINOGEN_C_2"/>
    <property type="match status" value="1"/>
</dbReference>
<evidence type="ECO:0000256" key="2">
    <source>
        <dbReference type="ARBA" id="ARBA00023157"/>
    </source>
</evidence>
<dbReference type="Pfam" id="PF12947">
    <property type="entry name" value="EGF_3"/>
    <property type="match status" value="1"/>
</dbReference>
<evidence type="ECO:0000259" key="3">
    <source>
        <dbReference type="PROSITE" id="PS51406"/>
    </source>
</evidence>
<accession>A0A2G8LHD1</accession>
<gene>
    <name evidence="4" type="ORF">BSL78_03441</name>
</gene>
<reference evidence="4 5" key="1">
    <citation type="journal article" date="2017" name="PLoS Biol.">
        <title>The sea cucumber genome provides insights into morphological evolution and visceral regeneration.</title>
        <authorList>
            <person name="Zhang X."/>
            <person name="Sun L."/>
            <person name="Yuan J."/>
            <person name="Sun Y."/>
            <person name="Gao Y."/>
            <person name="Zhang L."/>
            <person name="Li S."/>
            <person name="Dai H."/>
            <person name="Hamel J.F."/>
            <person name="Liu C."/>
            <person name="Yu Y."/>
            <person name="Liu S."/>
            <person name="Lin W."/>
            <person name="Guo K."/>
            <person name="Jin S."/>
            <person name="Xu P."/>
            <person name="Storey K.B."/>
            <person name="Huan P."/>
            <person name="Zhang T."/>
            <person name="Zhou Y."/>
            <person name="Zhang J."/>
            <person name="Lin C."/>
            <person name="Li X."/>
            <person name="Xing L."/>
            <person name="Huo D."/>
            <person name="Sun M."/>
            <person name="Wang L."/>
            <person name="Mercier A."/>
            <person name="Li F."/>
            <person name="Yang H."/>
            <person name="Xiang J."/>
        </authorList>
    </citation>
    <scope>NUCLEOTIDE SEQUENCE [LARGE SCALE GENOMIC DNA]</scope>
    <source>
        <strain evidence="4">Shaxun</strain>
        <tissue evidence="4">Muscle</tissue>
    </source>
</reference>